<dbReference type="AlphaFoldDB" id="A0A5S8ZHZ1"/>
<dbReference type="CDD" id="cd03674">
    <property type="entry name" value="NUDIX_Hydrolase"/>
    <property type="match status" value="1"/>
</dbReference>
<dbReference type="InterPro" id="IPR015797">
    <property type="entry name" value="NUDIX_hydrolase-like_dom_sf"/>
</dbReference>
<dbReference type="Pfam" id="PF00293">
    <property type="entry name" value="NUDIX"/>
    <property type="match status" value="1"/>
</dbReference>
<evidence type="ECO:0000256" key="1">
    <source>
        <dbReference type="SAM" id="MobiDB-lite"/>
    </source>
</evidence>
<dbReference type="Gene3D" id="3.90.79.10">
    <property type="entry name" value="Nucleoside Triphosphate Pyrophosphohydrolase"/>
    <property type="match status" value="1"/>
</dbReference>
<feature type="domain" description="Nudix hydrolase" evidence="2">
    <location>
        <begin position="67"/>
        <end position="202"/>
    </location>
</feature>
<gene>
    <name evidence="3" type="primary">focP</name>
</gene>
<reference evidence="3" key="1">
    <citation type="journal article" date="2019" name="Appl. Environ. Microbiol.">
        <title>Comparative investigation into formycin A and pyrazofurin A biosynthesis reveals branch pathways for the construction of C-nucleoside scaffolds.</title>
        <authorList>
            <person name="Zhang M."/>
            <person name="Zhang P."/>
            <person name="Xu G."/>
            <person name="Zhou W."/>
            <person name="Gao Y."/>
            <person name="Gong R."/>
            <person name="Cai Y.S."/>
            <person name="Cong H."/>
            <person name="Deng Z."/>
            <person name="Price N.P.J."/>
            <person name="Mao X."/>
            <person name="Chen W."/>
        </authorList>
    </citation>
    <scope>NUCLEOTIDE SEQUENCE</scope>
    <source>
        <strain evidence="3">ATCC 21072</strain>
    </source>
</reference>
<accession>A0A5S8ZHZ1</accession>
<dbReference type="InterPro" id="IPR000086">
    <property type="entry name" value="NUDIX_hydrolase_dom"/>
</dbReference>
<evidence type="ECO:0000259" key="2">
    <source>
        <dbReference type="PROSITE" id="PS51462"/>
    </source>
</evidence>
<dbReference type="SUPFAM" id="SSF55811">
    <property type="entry name" value="Nudix"/>
    <property type="match status" value="1"/>
</dbReference>
<name>A0A5S8ZHZ1_9NOCA</name>
<proteinExistence type="predicted"/>
<feature type="region of interest" description="Disordered" evidence="1">
    <location>
        <begin position="1"/>
        <end position="25"/>
    </location>
</feature>
<dbReference type="EMBL" id="KY682079">
    <property type="protein sequence ID" value="AVW82922.1"/>
    <property type="molecule type" value="Genomic_DNA"/>
</dbReference>
<protein>
    <submittedName>
        <fullName evidence="3">NUDIX hydrolase</fullName>
    </submittedName>
</protein>
<sequence>MQRTALPEPARVGRTAHLDSGDMGNTERTAATLLDAYRPADDVEAADVARLLELVKAEDDPWSRALELHLTSSALVVHPATRRVLLRWHQKMGSWLQIGGHGDPGETDPFDVVLREGREETHLADLRPWPVAELTHVVVVPVPESPKEPAHDHADLRFVLATDTPDEARPEKPTAPLRWLTVPEALDLVEEDNLRETLTRVARLF</sequence>
<dbReference type="PROSITE" id="PS51462">
    <property type="entry name" value="NUDIX"/>
    <property type="match status" value="1"/>
</dbReference>
<organism evidence="3">
    <name type="scientific">Nocardia interforma ATCC 21072</name>
    <dbReference type="NCBI Taxonomy" id="1311815"/>
    <lineage>
        <taxon>Bacteria</taxon>
        <taxon>Bacillati</taxon>
        <taxon>Actinomycetota</taxon>
        <taxon>Actinomycetes</taxon>
        <taxon>Mycobacteriales</taxon>
        <taxon>Nocardiaceae</taxon>
        <taxon>Nocardia</taxon>
    </lineage>
</organism>
<evidence type="ECO:0000313" key="3">
    <source>
        <dbReference type="EMBL" id="AVW82922.1"/>
    </source>
</evidence>
<keyword evidence="3" id="KW-0378">Hydrolase</keyword>
<dbReference type="GO" id="GO:0016787">
    <property type="term" value="F:hydrolase activity"/>
    <property type="evidence" value="ECO:0007669"/>
    <property type="project" value="UniProtKB-KW"/>
</dbReference>